<evidence type="ECO:0000313" key="3">
    <source>
        <dbReference type="Proteomes" id="UP000000763"/>
    </source>
</evidence>
<dbReference type="Proteomes" id="UP000000763">
    <property type="component" value="Chromosome 7"/>
</dbReference>
<reference evidence="3" key="2">
    <citation type="journal article" date="2008" name="Nucleic Acids Res.">
        <title>The rice annotation project database (RAP-DB): 2008 update.</title>
        <authorList>
            <consortium name="The rice annotation project (RAP)"/>
        </authorList>
    </citation>
    <scope>GENOME REANNOTATION</scope>
    <source>
        <strain evidence="3">cv. Nipponbare</strain>
    </source>
</reference>
<feature type="region of interest" description="Disordered" evidence="1">
    <location>
        <begin position="131"/>
        <end position="159"/>
    </location>
</feature>
<name>Q8LHA9_ORYSJ</name>
<evidence type="ECO:0000313" key="2">
    <source>
        <dbReference type="EMBL" id="BAC10181.1"/>
    </source>
</evidence>
<gene>
    <name evidence="2" type="primary">P0594D10.117</name>
</gene>
<dbReference type="EMBL" id="AP004380">
    <property type="protein sequence ID" value="BAC10181.1"/>
    <property type="molecule type" value="Genomic_DNA"/>
</dbReference>
<evidence type="ECO:0000256" key="1">
    <source>
        <dbReference type="SAM" id="MobiDB-lite"/>
    </source>
</evidence>
<organism evidence="2 3">
    <name type="scientific">Oryza sativa subsp. japonica</name>
    <name type="common">Rice</name>
    <dbReference type="NCBI Taxonomy" id="39947"/>
    <lineage>
        <taxon>Eukaryota</taxon>
        <taxon>Viridiplantae</taxon>
        <taxon>Streptophyta</taxon>
        <taxon>Embryophyta</taxon>
        <taxon>Tracheophyta</taxon>
        <taxon>Spermatophyta</taxon>
        <taxon>Magnoliopsida</taxon>
        <taxon>Liliopsida</taxon>
        <taxon>Poales</taxon>
        <taxon>Poaceae</taxon>
        <taxon>BOP clade</taxon>
        <taxon>Oryzoideae</taxon>
        <taxon>Oryzeae</taxon>
        <taxon>Oryzinae</taxon>
        <taxon>Oryza</taxon>
        <taxon>Oryza sativa</taxon>
    </lineage>
</organism>
<proteinExistence type="predicted"/>
<sequence>MLSIYQNSGRFILVSNLNIPLITYTCNNRCCYEGTKKKNGVTVTVLCGNSSVRAAAESFVCVSERFRAVKTIAETPAATAQLVAARLRLHPAPARALHHHRLPVHRCDAACRGARGVFNSLASHKAVAAGGIRGGGRQDAQHSTARRGEDVMTDEEGGDPRVRVGVLSIAACRWRGRGIDTGGRLASLA</sequence>
<protein>
    <submittedName>
        <fullName evidence="2">Uncharacterized protein</fullName>
    </submittedName>
</protein>
<dbReference type="AlphaFoldDB" id="Q8LHA9"/>
<accession>Q8LHA9</accession>
<reference evidence="3" key="1">
    <citation type="journal article" date="2005" name="Nature">
        <title>The map-based sequence of the rice genome.</title>
        <authorList>
            <consortium name="International rice genome sequencing project (IRGSP)"/>
            <person name="Matsumoto T."/>
            <person name="Wu J."/>
            <person name="Kanamori H."/>
            <person name="Katayose Y."/>
            <person name="Fujisawa M."/>
            <person name="Namiki N."/>
            <person name="Mizuno H."/>
            <person name="Yamamoto K."/>
            <person name="Antonio B.A."/>
            <person name="Baba T."/>
            <person name="Sakata K."/>
            <person name="Nagamura Y."/>
            <person name="Aoki H."/>
            <person name="Arikawa K."/>
            <person name="Arita K."/>
            <person name="Bito T."/>
            <person name="Chiden Y."/>
            <person name="Fujitsuka N."/>
            <person name="Fukunaka R."/>
            <person name="Hamada M."/>
            <person name="Harada C."/>
            <person name="Hayashi A."/>
            <person name="Hijishita S."/>
            <person name="Honda M."/>
            <person name="Hosokawa S."/>
            <person name="Ichikawa Y."/>
            <person name="Idonuma A."/>
            <person name="Iijima M."/>
            <person name="Ikeda M."/>
            <person name="Ikeno M."/>
            <person name="Ito K."/>
            <person name="Ito S."/>
            <person name="Ito T."/>
            <person name="Ito Y."/>
            <person name="Ito Y."/>
            <person name="Iwabuchi A."/>
            <person name="Kamiya K."/>
            <person name="Karasawa W."/>
            <person name="Kurita K."/>
            <person name="Katagiri S."/>
            <person name="Kikuta A."/>
            <person name="Kobayashi H."/>
            <person name="Kobayashi N."/>
            <person name="Machita K."/>
            <person name="Maehara T."/>
            <person name="Masukawa M."/>
            <person name="Mizubayashi T."/>
            <person name="Mukai Y."/>
            <person name="Nagasaki H."/>
            <person name="Nagata Y."/>
            <person name="Naito S."/>
            <person name="Nakashima M."/>
            <person name="Nakama Y."/>
            <person name="Nakamichi Y."/>
            <person name="Nakamura M."/>
            <person name="Meguro A."/>
            <person name="Negishi M."/>
            <person name="Ohta I."/>
            <person name="Ohta T."/>
            <person name="Okamoto M."/>
            <person name="Ono N."/>
            <person name="Saji S."/>
            <person name="Sakaguchi M."/>
            <person name="Sakai K."/>
            <person name="Shibata M."/>
            <person name="Shimokawa T."/>
            <person name="Song J."/>
            <person name="Takazaki Y."/>
            <person name="Terasawa K."/>
            <person name="Tsugane M."/>
            <person name="Tsuji K."/>
            <person name="Ueda S."/>
            <person name="Waki K."/>
            <person name="Yamagata H."/>
            <person name="Yamamoto M."/>
            <person name="Yamamoto S."/>
            <person name="Yamane H."/>
            <person name="Yoshiki S."/>
            <person name="Yoshihara R."/>
            <person name="Yukawa K."/>
            <person name="Zhong H."/>
            <person name="Yano M."/>
            <person name="Yuan Q."/>
            <person name="Ouyang S."/>
            <person name="Liu J."/>
            <person name="Jones K.M."/>
            <person name="Gansberger K."/>
            <person name="Moffat K."/>
            <person name="Hill J."/>
            <person name="Bera J."/>
            <person name="Fadrosh D."/>
            <person name="Jin S."/>
            <person name="Johri S."/>
            <person name="Kim M."/>
            <person name="Overton L."/>
            <person name="Reardon M."/>
            <person name="Tsitrin T."/>
            <person name="Vuong H."/>
            <person name="Weaver B."/>
            <person name="Ciecko A."/>
            <person name="Tallon L."/>
            <person name="Jackson J."/>
            <person name="Pai G."/>
            <person name="Aken S.V."/>
            <person name="Utterback T."/>
            <person name="Reidmuller S."/>
            <person name="Feldblyum T."/>
            <person name="Hsiao J."/>
            <person name="Zismann V."/>
            <person name="Iobst S."/>
            <person name="de Vazeille A.R."/>
            <person name="Buell C.R."/>
            <person name="Ying K."/>
            <person name="Li Y."/>
            <person name="Lu T."/>
            <person name="Huang Y."/>
            <person name="Zhao Q."/>
            <person name="Feng Q."/>
            <person name="Zhang L."/>
            <person name="Zhu J."/>
            <person name="Weng Q."/>
            <person name="Mu J."/>
            <person name="Lu Y."/>
            <person name="Fan D."/>
            <person name="Liu Y."/>
            <person name="Guan J."/>
            <person name="Zhang Y."/>
            <person name="Yu S."/>
            <person name="Liu X."/>
            <person name="Zhang Y."/>
            <person name="Hong G."/>
            <person name="Han B."/>
            <person name="Choisne N."/>
            <person name="Demange N."/>
            <person name="Orjeda G."/>
            <person name="Samain S."/>
            <person name="Cattolico L."/>
            <person name="Pelletier E."/>
            <person name="Couloux A."/>
            <person name="Segurens B."/>
            <person name="Wincker P."/>
            <person name="D'Hont A."/>
            <person name="Scarpelli C."/>
            <person name="Weissenbach J."/>
            <person name="Salanoubat M."/>
            <person name="Quetier F."/>
            <person name="Yu Y."/>
            <person name="Kim H.R."/>
            <person name="Rambo T."/>
            <person name="Currie J."/>
            <person name="Collura K."/>
            <person name="Luo M."/>
            <person name="Yang T."/>
            <person name="Ammiraju J.S.S."/>
            <person name="Engler F."/>
            <person name="Soderlund C."/>
            <person name="Wing R.A."/>
            <person name="Palmer L.E."/>
            <person name="de la Bastide M."/>
            <person name="Spiegel L."/>
            <person name="Nascimento L."/>
            <person name="Zutavern T."/>
            <person name="O'Shaughnessy A."/>
            <person name="Dike S."/>
            <person name="Dedhia N."/>
            <person name="Preston R."/>
            <person name="Balija V."/>
            <person name="McCombie W.R."/>
            <person name="Chow T."/>
            <person name="Chen H."/>
            <person name="Chung M."/>
            <person name="Chen C."/>
            <person name="Shaw J."/>
            <person name="Wu H."/>
            <person name="Hsiao K."/>
            <person name="Chao Y."/>
            <person name="Chu M."/>
            <person name="Cheng C."/>
            <person name="Hour A."/>
            <person name="Lee P."/>
            <person name="Lin S."/>
            <person name="Lin Y."/>
            <person name="Liou J."/>
            <person name="Liu S."/>
            <person name="Hsing Y."/>
            <person name="Raghuvanshi S."/>
            <person name="Mohanty A."/>
            <person name="Bharti A.K."/>
            <person name="Gaur A."/>
            <person name="Gupta V."/>
            <person name="Kumar D."/>
            <person name="Ravi V."/>
            <person name="Vij S."/>
            <person name="Kapur A."/>
            <person name="Khurana P."/>
            <person name="Khurana P."/>
            <person name="Khurana J.P."/>
            <person name="Tyagi A.K."/>
            <person name="Gaikwad K."/>
            <person name="Singh A."/>
            <person name="Dalal V."/>
            <person name="Srivastava S."/>
            <person name="Dixit A."/>
            <person name="Pal A.K."/>
            <person name="Ghazi I.A."/>
            <person name="Yadav M."/>
            <person name="Pandit A."/>
            <person name="Bhargava A."/>
            <person name="Sureshbabu K."/>
            <person name="Batra K."/>
            <person name="Sharma T.R."/>
            <person name="Mohapatra T."/>
            <person name="Singh N.K."/>
            <person name="Messing J."/>
            <person name="Nelson A.B."/>
            <person name="Fuks G."/>
            <person name="Kavchok S."/>
            <person name="Keizer G."/>
            <person name="Linton E."/>
            <person name="Llaca V."/>
            <person name="Song R."/>
            <person name="Tanyolac B."/>
            <person name="Young S."/>
            <person name="Ho-Il K."/>
            <person name="Hahn J.H."/>
            <person name="Sangsakoo G."/>
            <person name="Vanavichit A."/>
            <person name="de Mattos Luiz.A.T."/>
            <person name="Zimmer P.D."/>
            <person name="Malone G."/>
            <person name="Dellagostin O."/>
            <person name="de Oliveira A.C."/>
            <person name="Bevan M."/>
            <person name="Bancroft I."/>
            <person name="Minx P."/>
            <person name="Cordum H."/>
            <person name="Wilson R."/>
            <person name="Cheng Z."/>
            <person name="Jin W."/>
            <person name="Jiang J."/>
            <person name="Leong S.A."/>
            <person name="Iwama H."/>
            <person name="Gojobori T."/>
            <person name="Itoh T."/>
            <person name="Niimura Y."/>
            <person name="Fujii Y."/>
            <person name="Habara T."/>
            <person name="Sakai H."/>
            <person name="Sato Y."/>
            <person name="Wilson G."/>
            <person name="Kumar K."/>
            <person name="McCouch S."/>
            <person name="Juretic N."/>
            <person name="Hoen D."/>
            <person name="Wright S."/>
            <person name="Bruskiewich R."/>
            <person name="Bureau T."/>
            <person name="Miyao A."/>
            <person name="Hirochika H."/>
            <person name="Nishikawa T."/>
            <person name="Kadowaki K."/>
            <person name="Sugiura M."/>
            <person name="Burr B."/>
            <person name="Sasaki T."/>
        </authorList>
    </citation>
    <scope>NUCLEOTIDE SEQUENCE [LARGE SCALE GENOMIC DNA]</scope>
    <source>
        <strain evidence="3">cv. Nipponbare</strain>
    </source>
</reference>